<feature type="compositionally biased region" description="Low complexity" evidence="3">
    <location>
        <begin position="173"/>
        <end position="182"/>
    </location>
</feature>
<proteinExistence type="inferred from homology"/>
<evidence type="ECO:0000256" key="3">
    <source>
        <dbReference type="SAM" id="MobiDB-lite"/>
    </source>
</evidence>
<comment type="caution">
    <text evidence="5">The sequence shown here is derived from an EMBL/GenBank/DDBJ whole genome shotgun (WGS) entry which is preliminary data.</text>
</comment>
<dbReference type="SUPFAM" id="SSF50475">
    <property type="entry name" value="FMN-binding split barrel"/>
    <property type="match status" value="1"/>
</dbReference>
<dbReference type="InterPro" id="IPR012349">
    <property type="entry name" value="Split_barrel_FMN-bd"/>
</dbReference>
<keyword evidence="2 5" id="KW-0560">Oxidoreductase</keyword>
<protein>
    <submittedName>
        <fullName evidence="5">Flavin reductase family protein</fullName>
        <ecNumber evidence="5">1.5.1.-</ecNumber>
    </submittedName>
</protein>
<keyword evidence="6" id="KW-1185">Reference proteome</keyword>
<evidence type="ECO:0000313" key="6">
    <source>
        <dbReference type="Proteomes" id="UP001589611"/>
    </source>
</evidence>
<dbReference type="SMART" id="SM00903">
    <property type="entry name" value="Flavin_Reduct"/>
    <property type="match status" value="1"/>
</dbReference>
<gene>
    <name evidence="5" type="ORF">ACFFPJ_13960</name>
</gene>
<comment type="similarity">
    <text evidence="1">Belongs to the non-flavoprotein flavin reductase family.</text>
</comment>
<dbReference type="EMBL" id="JBHMBE010000004">
    <property type="protein sequence ID" value="MFB9646901.1"/>
    <property type="molecule type" value="Genomic_DNA"/>
</dbReference>
<dbReference type="Gene3D" id="2.30.110.10">
    <property type="entry name" value="Electron Transport, Fmn-binding Protein, Chain A"/>
    <property type="match status" value="1"/>
</dbReference>
<evidence type="ECO:0000313" key="5">
    <source>
        <dbReference type="EMBL" id="MFB9646901.1"/>
    </source>
</evidence>
<dbReference type="InterPro" id="IPR002563">
    <property type="entry name" value="Flavin_Rdtase-like_dom"/>
</dbReference>
<name>A0ABV5T2S7_9MICO</name>
<accession>A0ABV5T2S7</accession>
<evidence type="ECO:0000256" key="1">
    <source>
        <dbReference type="ARBA" id="ARBA00008898"/>
    </source>
</evidence>
<dbReference type="EC" id="1.5.1.-" evidence="5"/>
<dbReference type="Proteomes" id="UP001589611">
    <property type="component" value="Unassembled WGS sequence"/>
</dbReference>
<reference evidence="5 6" key="1">
    <citation type="submission" date="2024-09" db="EMBL/GenBank/DDBJ databases">
        <authorList>
            <person name="Sun Q."/>
            <person name="Mori K."/>
        </authorList>
    </citation>
    <scope>NUCLEOTIDE SEQUENCE [LARGE SCALE GENOMIC DNA]</scope>
    <source>
        <strain evidence="5 6">JCM 1342</strain>
    </source>
</reference>
<evidence type="ECO:0000259" key="4">
    <source>
        <dbReference type="SMART" id="SM00903"/>
    </source>
</evidence>
<dbReference type="Pfam" id="PF01613">
    <property type="entry name" value="Flavin_Reduct"/>
    <property type="match status" value="1"/>
</dbReference>
<dbReference type="PANTHER" id="PTHR30466:SF11">
    <property type="entry name" value="FLAVIN-DEPENDENT MONOOXYGENASE, REDUCTASE SUBUNIT HSAB"/>
    <property type="match status" value="1"/>
</dbReference>
<evidence type="ECO:0000256" key="2">
    <source>
        <dbReference type="ARBA" id="ARBA00023002"/>
    </source>
</evidence>
<sequence length="201" mass="21512">MRTRAAVSGERDARDFDSAGFRDALGHYASGLTVVTGADDDGAVGFTCQSFYSVSMEPPLVSISVMRTSDSYPRLRRSGRFAVNVLSAGQRGMSARFARKGVDRWAGVEWTESPSGNPLLRESLLWVDCEVWAEHEAGDHLIVIGHVRSLGRAEPAAAAPLIFYRGRYHELSGTPSPTGSPSAHHEVTAPASGAQANGAPR</sequence>
<dbReference type="InterPro" id="IPR050268">
    <property type="entry name" value="NADH-dep_flavin_reductase"/>
</dbReference>
<dbReference type="PANTHER" id="PTHR30466">
    <property type="entry name" value="FLAVIN REDUCTASE"/>
    <property type="match status" value="1"/>
</dbReference>
<dbReference type="GO" id="GO:0016491">
    <property type="term" value="F:oxidoreductase activity"/>
    <property type="evidence" value="ECO:0007669"/>
    <property type="project" value="UniProtKB-KW"/>
</dbReference>
<feature type="domain" description="Flavin reductase like" evidence="4">
    <location>
        <begin position="25"/>
        <end position="170"/>
    </location>
</feature>
<organism evidence="5 6">
    <name type="scientific">Microbacterium terregens</name>
    <dbReference type="NCBI Taxonomy" id="69363"/>
    <lineage>
        <taxon>Bacteria</taxon>
        <taxon>Bacillati</taxon>
        <taxon>Actinomycetota</taxon>
        <taxon>Actinomycetes</taxon>
        <taxon>Micrococcales</taxon>
        <taxon>Microbacteriaceae</taxon>
        <taxon>Microbacterium</taxon>
    </lineage>
</organism>
<dbReference type="RefSeq" id="WP_344715010.1">
    <property type="nucleotide sequence ID" value="NZ_BAAAWH010000001.1"/>
</dbReference>
<feature type="region of interest" description="Disordered" evidence="3">
    <location>
        <begin position="173"/>
        <end position="201"/>
    </location>
</feature>